<evidence type="ECO:0000313" key="2">
    <source>
        <dbReference type="Proteomes" id="UP000664545"/>
    </source>
</evidence>
<name>A0A939DA07_CLOAM</name>
<dbReference type="EMBL" id="JAFJZZ010000004">
    <property type="protein sequence ID" value="MBN7773855.1"/>
    <property type="molecule type" value="Genomic_DNA"/>
</dbReference>
<dbReference type="Gene3D" id="2.170.120.30">
    <property type="match status" value="2"/>
</dbReference>
<evidence type="ECO:0008006" key="3">
    <source>
        <dbReference type="Google" id="ProtNLM"/>
    </source>
</evidence>
<sequence>MLQNKTFVKVLSVVLAVFLWIYVVSVENPTTKLKIPNVPVQLLNMETLTDRGLALTEDGEYYVDVVIEGKRADVLKIAANDISATANVLGYNLGTNNVPVSVTVPDSVSVSDVRTSMIPITIESLVSIYKPITVLFSGTIESGTEPTAFDLSPDEVEVKGAKSKVASVSEVTTTIDVTQLKTDKNILTTDLHAVDKNGNLVSGVKLSASKAYLTAAVFETKEVPLNLEVTGQVSNKFEVTSLNIPKKVKIKGLKDTVSKIQSVTAASIDISSISSTADIPVKVNLPSGIMLSDDSKHPVVSINIKGISVKEFDIDSSKIGFEGLAEGLSVVVNTQSVKVSASGKESVITNLTEDEIHLSIDLTDLETGIRTVPVKLSCDQTLSESSVTPSEIYITINEGV</sequence>
<dbReference type="InterPro" id="IPR053154">
    <property type="entry name" value="c-di-AMP_regulator"/>
</dbReference>
<gene>
    <name evidence="1" type="ORF">JYB65_10815</name>
</gene>
<dbReference type="Pfam" id="PF07949">
    <property type="entry name" value="YbbR"/>
    <property type="match status" value="3"/>
</dbReference>
<dbReference type="Proteomes" id="UP000664545">
    <property type="component" value="Unassembled WGS sequence"/>
</dbReference>
<accession>A0A939DA07</accession>
<comment type="caution">
    <text evidence="1">The sequence shown here is derived from an EMBL/GenBank/DDBJ whole genome shotgun (WGS) entry which is preliminary data.</text>
</comment>
<reference evidence="1" key="1">
    <citation type="submission" date="2021-02" db="EMBL/GenBank/DDBJ databases">
        <title>Abyssanaerobacter marinus gen.nov., sp., nov, anaerobic bacterium isolated from the Onnuri vent field of Indian Ocean and suggestion of Mogibacteriaceae fam. nov., and proposal of reclassification of ambiguous this family's genus member.</title>
        <authorList>
            <person name="Kim Y.J."/>
            <person name="Yang J.-A."/>
        </authorList>
    </citation>
    <scope>NUCLEOTIDE SEQUENCE</scope>
    <source>
        <strain evidence="1">DSM 2634</strain>
    </source>
</reference>
<dbReference type="RefSeq" id="WP_206582687.1">
    <property type="nucleotide sequence ID" value="NZ_JAFJZZ010000004.1"/>
</dbReference>
<dbReference type="PANTHER" id="PTHR37804">
    <property type="entry name" value="CDAA REGULATORY PROTEIN CDAR"/>
    <property type="match status" value="1"/>
</dbReference>
<organism evidence="1 2">
    <name type="scientific">Clostridium aminobutyricum</name>
    <dbReference type="NCBI Taxonomy" id="33953"/>
    <lineage>
        <taxon>Bacteria</taxon>
        <taxon>Bacillati</taxon>
        <taxon>Bacillota</taxon>
        <taxon>Clostridia</taxon>
        <taxon>Eubacteriales</taxon>
        <taxon>Clostridiaceae</taxon>
        <taxon>Clostridium</taxon>
    </lineage>
</organism>
<dbReference type="PANTHER" id="PTHR37804:SF1">
    <property type="entry name" value="CDAA REGULATORY PROTEIN CDAR"/>
    <property type="match status" value="1"/>
</dbReference>
<dbReference type="AlphaFoldDB" id="A0A939DA07"/>
<keyword evidence="2" id="KW-1185">Reference proteome</keyword>
<protein>
    <recommendedName>
        <fullName evidence="3">YbbR-like protein</fullName>
    </recommendedName>
</protein>
<evidence type="ECO:0000313" key="1">
    <source>
        <dbReference type="EMBL" id="MBN7773855.1"/>
    </source>
</evidence>
<dbReference type="InterPro" id="IPR012505">
    <property type="entry name" value="YbbR"/>
</dbReference>
<dbReference type="Gene3D" id="2.170.120.40">
    <property type="entry name" value="YbbR-like domain"/>
    <property type="match status" value="2"/>
</dbReference>
<proteinExistence type="predicted"/>